<dbReference type="SUPFAM" id="SSF47954">
    <property type="entry name" value="Cyclin-like"/>
    <property type="match status" value="1"/>
</dbReference>
<dbReference type="InterPro" id="IPR013763">
    <property type="entry name" value="Cyclin-like_dom"/>
</dbReference>
<evidence type="ECO:0000256" key="4">
    <source>
        <dbReference type="ARBA" id="ARBA00023306"/>
    </source>
</evidence>
<dbReference type="InterPro" id="IPR036915">
    <property type="entry name" value="Cyclin-like_sf"/>
</dbReference>
<evidence type="ECO:0000259" key="6">
    <source>
        <dbReference type="SMART" id="SM00385"/>
    </source>
</evidence>
<organism evidence="7 8">
    <name type="scientific">Mizuhopecten yessoensis</name>
    <name type="common">Japanese scallop</name>
    <name type="synonym">Patinopecten yessoensis</name>
    <dbReference type="NCBI Taxonomy" id="6573"/>
    <lineage>
        <taxon>Eukaryota</taxon>
        <taxon>Metazoa</taxon>
        <taxon>Spiralia</taxon>
        <taxon>Lophotrochozoa</taxon>
        <taxon>Mollusca</taxon>
        <taxon>Bivalvia</taxon>
        <taxon>Autobranchia</taxon>
        <taxon>Pteriomorphia</taxon>
        <taxon>Pectinida</taxon>
        <taxon>Pectinoidea</taxon>
        <taxon>Pectinidae</taxon>
        <taxon>Mizuhopecten</taxon>
    </lineage>
</organism>
<dbReference type="Pfam" id="PF00134">
    <property type="entry name" value="Cyclin_N"/>
    <property type="match status" value="1"/>
</dbReference>
<dbReference type="GO" id="GO:0051301">
    <property type="term" value="P:cell division"/>
    <property type="evidence" value="ECO:0007669"/>
    <property type="project" value="UniProtKB-KW"/>
</dbReference>
<gene>
    <name evidence="7" type="ORF">KP79_PYT01857</name>
</gene>
<feature type="domain" description="Cyclin-like" evidence="6">
    <location>
        <begin position="1"/>
        <end position="74"/>
    </location>
</feature>
<evidence type="ECO:0000313" key="8">
    <source>
        <dbReference type="Proteomes" id="UP000242188"/>
    </source>
</evidence>
<accession>A0A210Q446</accession>
<comment type="similarity">
    <text evidence="5">Belongs to the cyclin family.</text>
</comment>
<dbReference type="InterPro" id="IPR039361">
    <property type="entry name" value="Cyclin"/>
</dbReference>
<keyword evidence="4" id="KW-0131">Cell cycle</keyword>
<proteinExistence type="inferred from homology"/>
<dbReference type="Gene3D" id="1.10.472.10">
    <property type="entry name" value="Cyclin-like"/>
    <property type="match status" value="1"/>
</dbReference>
<evidence type="ECO:0000256" key="1">
    <source>
        <dbReference type="ARBA" id="ARBA00022618"/>
    </source>
</evidence>
<keyword evidence="1" id="KW-0132">Cell division</keyword>
<dbReference type="Proteomes" id="UP000242188">
    <property type="component" value="Unassembled WGS sequence"/>
</dbReference>
<keyword evidence="2" id="KW-0498">Mitosis</keyword>
<dbReference type="OrthoDB" id="6272950at2759"/>
<dbReference type="InterPro" id="IPR006671">
    <property type="entry name" value="Cyclin_N"/>
</dbReference>
<dbReference type="STRING" id="6573.A0A210Q446"/>
<reference evidence="7 8" key="1">
    <citation type="journal article" date="2017" name="Nat. Ecol. Evol.">
        <title>Scallop genome provides insights into evolution of bilaterian karyotype and development.</title>
        <authorList>
            <person name="Wang S."/>
            <person name="Zhang J."/>
            <person name="Jiao W."/>
            <person name="Li J."/>
            <person name="Xun X."/>
            <person name="Sun Y."/>
            <person name="Guo X."/>
            <person name="Huan P."/>
            <person name="Dong B."/>
            <person name="Zhang L."/>
            <person name="Hu X."/>
            <person name="Sun X."/>
            <person name="Wang J."/>
            <person name="Zhao C."/>
            <person name="Wang Y."/>
            <person name="Wang D."/>
            <person name="Huang X."/>
            <person name="Wang R."/>
            <person name="Lv J."/>
            <person name="Li Y."/>
            <person name="Zhang Z."/>
            <person name="Liu B."/>
            <person name="Lu W."/>
            <person name="Hui Y."/>
            <person name="Liang J."/>
            <person name="Zhou Z."/>
            <person name="Hou R."/>
            <person name="Li X."/>
            <person name="Liu Y."/>
            <person name="Li H."/>
            <person name="Ning X."/>
            <person name="Lin Y."/>
            <person name="Zhao L."/>
            <person name="Xing Q."/>
            <person name="Dou J."/>
            <person name="Li Y."/>
            <person name="Mao J."/>
            <person name="Guo H."/>
            <person name="Dou H."/>
            <person name="Li T."/>
            <person name="Mu C."/>
            <person name="Jiang W."/>
            <person name="Fu Q."/>
            <person name="Fu X."/>
            <person name="Miao Y."/>
            <person name="Liu J."/>
            <person name="Yu Q."/>
            <person name="Li R."/>
            <person name="Liao H."/>
            <person name="Li X."/>
            <person name="Kong Y."/>
            <person name="Jiang Z."/>
            <person name="Chourrout D."/>
            <person name="Li R."/>
            <person name="Bao Z."/>
        </authorList>
    </citation>
    <scope>NUCLEOTIDE SEQUENCE [LARGE SCALE GENOMIC DNA]</scope>
    <source>
        <strain evidence="7 8">PY_sf001</strain>
    </source>
</reference>
<dbReference type="PANTHER" id="PTHR10177">
    <property type="entry name" value="CYCLINS"/>
    <property type="match status" value="1"/>
</dbReference>
<evidence type="ECO:0000313" key="7">
    <source>
        <dbReference type="EMBL" id="OWF43518.1"/>
    </source>
</evidence>
<name>A0A210Q446_MIZYE</name>
<dbReference type="SMART" id="SM00385">
    <property type="entry name" value="CYCLIN"/>
    <property type="match status" value="1"/>
</dbReference>
<evidence type="ECO:0000256" key="3">
    <source>
        <dbReference type="ARBA" id="ARBA00023127"/>
    </source>
</evidence>
<evidence type="ECO:0000256" key="2">
    <source>
        <dbReference type="ARBA" id="ARBA00022776"/>
    </source>
</evidence>
<protein>
    <submittedName>
        <fullName evidence="7">G2/mitotic-specific cyclin-B2</fullName>
    </submittedName>
</protein>
<evidence type="ECO:0000256" key="5">
    <source>
        <dbReference type="RuleBase" id="RU000383"/>
    </source>
</evidence>
<dbReference type="FunFam" id="1.10.472.10:FF:000001">
    <property type="entry name" value="G2/mitotic-specific cyclin"/>
    <property type="match status" value="1"/>
</dbReference>
<keyword evidence="3 5" id="KW-0195">Cyclin</keyword>
<keyword evidence="8" id="KW-1185">Reference proteome</keyword>
<dbReference type="EMBL" id="NEDP02005071">
    <property type="protein sequence ID" value="OWF43518.1"/>
    <property type="molecule type" value="Genomic_DNA"/>
</dbReference>
<dbReference type="AlphaFoldDB" id="A0A210Q446"/>
<comment type="caution">
    <text evidence="7">The sequence shown here is derived from an EMBL/GenBank/DDBJ whole genome shotgun (WGS) entry which is preliminary data.</text>
</comment>
<sequence>MCQQTLHLSVALIDEILNRVKISLAVLQLLGITCVLIAAKYVERFPPEITSLCNLTDNTYEPQQVLDMEKFILKELKFDLNFCEPIMFLDRFLEVEKEDKEVLCILFGLVMPFIAQ</sequence>